<dbReference type="GO" id="GO:0052572">
    <property type="term" value="P:response to host immune response"/>
    <property type="evidence" value="ECO:0007669"/>
    <property type="project" value="TreeGrafter"/>
</dbReference>
<sequence length="428" mass="42480">MSAPVWIACPPEVHSALLSAGPGPASLQAAAAGWTSLGTEYASTAQELTVILAAVQAGAWEGPSAEMYVAAHAPYLAWLMQASADSAATAAGHEAAAAAYVGALAAMPTLAELAANHVTHAVLLATNFFGINTIPIAVNEADYVRMWIQAATTMSVYDAVSTAALVSTPRTSPAPVIVKPGVGEAGEILTLSGQIGLDPWYWVDLAITYIVAALEDVAVIGLILAISALLAFVAIAVIAIAALLVIVLIPVLLFNMVVLLGWAAVYLAIAAIEFIIQWIIGHLIVAIGLSSAVLPALVSPLTAAAVAPVGAAAAIPAVASVGGVAGGVGAAPVSAVAVNSVTPSSDAPTVAPQTRLVSAAHPGSGGVSGSVVASDRGTGTLGFAGTAGKQTVGQPCGLTVLRGDQLGGGPRMPMLPSSWEADLVGAVI</sequence>
<dbReference type="AlphaFoldDB" id="A0A1X2BK63"/>
<feature type="domain" description="PPE" evidence="3">
    <location>
        <begin position="6"/>
        <end position="168"/>
    </location>
</feature>
<accession>A0A1X2BK63</accession>
<feature type="transmembrane region" description="Helical" evidence="2">
    <location>
        <begin position="283"/>
        <end position="307"/>
    </location>
</feature>
<dbReference type="Gene3D" id="1.20.1260.20">
    <property type="entry name" value="PPE superfamily"/>
    <property type="match status" value="1"/>
</dbReference>
<evidence type="ECO:0000313" key="6">
    <source>
        <dbReference type="Proteomes" id="UP000193087"/>
    </source>
</evidence>
<comment type="similarity">
    <text evidence="1">Belongs to the mycobacterial PPE family.</text>
</comment>
<keyword evidence="6" id="KW-1185">Reference proteome</keyword>
<reference evidence="5 6" key="1">
    <citation type="submission" date="2016-01" db="EMBL/GenBank/DDBJ databases">
        <title>The new phylogeny of the genus Mycobacterium.</title>
        <authorList>
            <person name="Tarcisio F."/>
            <person name="Conor M."/>
            <person name="Antonella G."/>
            <person name="Elisabetta G."/>
            <person name="Giulia F.S."/>
            <person name="Sara T."/>
            <person name="Anna F."/>
            <person name="Clotilde B."/>
            <person name="Roberto B."/>
            <person name="Veronica D.S."/>
            <person name="Fabio R."/>
            <person name="Monica P."/>
            <person name="Olivier J."/>
            <person name="Enrico T."/>
            <person name="Nicola S."/>
        </authorList>
    </citation>
    <scope>NUCLEOTIDE SEQUENCE [LARGE SCALE GENOMIC DNA]</scope>
    <source>
        <strain evidence="5 6">DSM 45176</strain>
    </source>
</reference>
<dbReference type="GeneID" id="93493764"/>
<dbReference type="STRING" id="486698.AWC22_03180"/>
<dbReference type="InterPro" id="IPR000030">
    <property type="entry name" value="PPE_dom"/>
</dbReference>
<protein>
    <submittedName>
        <fullName evidence="5">Uncharacterized protein</fullName>
    </submittedName>
</protein>
<proteinExistence type="inferred from homology"/>
<organism evidence="5 6">
    <name type="scientific">Mycobacterium riyadhense</name>
    <dbReference type="NCBI Taxonomy" id="486698"/>
    <lineage>
        <taxon>Bacteria</taxon>
        <taxon>Bacillati</taxon>
        <taxon>Actinomycetota</taxon>
        <taxon>Actinomycetes</taxon>
        <taxon>Mycobacteriales</taxon>
        <taxon>Mycobacteriaceae</taxon>
        <taxon>Mycobacterium</taxon>
    </lineage>
</organism>
<keyword evidence="2" id="KW-0812">Transmembrane</keyword>
<dbReference type="RefSeq" id="WP_085252647.1">
    <property type="nucleotide sequence ID" value="NZ_CAJMWJ010000001.1"/>
</dbReference>
<dbReference type="OrthoDB" id="4753487at2"/>
<evidence type="ECO:0000259" key="3">
    <source>
        <dbReference type="Pfam" id="PF00823"/>
    </source>
</evidence>
<feature type="transmembrane region" description="Helical" evidence="2">
    <location>
        <begin position="313"/>
        <end position="338"/>
    </location>
</feature>
<comment type="caution">
    <text evidence="5">The sequence shown here is derived from an EMBL/GenBank/DDBJ whole genome shotgun (WGS) entry which is preliminary data.</text>
</comment>
<dbReference type="Pfam" id="PF18878">
    <property type="entry name" value="PPE-PPW"/>
    <property type="match status" value="1"/>
</dbReference>
<dbReference type="SUPFAM" id="SSF140459">
    <property type="entry name" value="PE/PPE dimer-like"/>
    <property type="match status" value="1"/>
</dbReference>
<keyword evidence="2" id="KW-1133">Transmembrane helix</keyword>
<evidence type="ECO:0000256" key="1">
    <source>
        <dbReference type="ARBA" id="ARBA00010652"/>
    </source>
</evidence>
<keyword evidence="2" id="KW-0472">Membrane</keyword>
<dbReference type="PANTHER" id="PTHR46766:SF1">
    <property type="entry name" value="GLUTAMINE-RICH PROTEIN 2"/>
    <property type="match status" value="1"/>
</dbReference>
<dbReference type="Proteomes" id="UP000193087">
    <property type="component" value="Unassembled WGS sequence"/>
</dbReference>
<dbReference type="PANTHER" id="PTHR46766">
    <property type="entry name" value="GLUTAMINE-RICH PROTEIN 2"/>
    <property type="match status" value="1"/>
</dbReference>
<dbReference type="InterPro" id="IPR038332">
    <property type="entry name" value="PPE_sf"/>
</dbReference>
<dbReference type="FunFam" id="1.20.1260.20:FF:000001">
    <property type="entry name" value="PPE family protein PPE41"/>
    <property type="match status" value="1"/>
</dbReference>
<feature type="transmembrane region" description="Helical" evidence="2">
    <location>
        <begin position="229"/>
        <end position="253"/>
    </location>
</feature>
<evidence type="ECO:0000256" key="2">
    <source>
        <dbReference type="SAM" id="Phobius"/>
    </source>
</evidence>
<name>A0A1X2BK63_9MYCO</name>
<dbReference type="Pfam" id="PF00823">
    <property type="entry name" value="PPE"/>
    <property type="match status" value="1"/>
</dbReference>
<feature type="domain" description="PPE-PPW subfamily C-terminal" evidence="4">
    <location>
        <begin position="372"/>
        <end position="419"/>
    </location>
</feature>
<evidence type="ECO:0000313" key="5">
    <source>
        <dbReference type="EMBL" id="ORW64056.1"/>
    </source>
</evidence>
<dbReference type="InterPro" id="IPR043641">
    <property type="entry name" value="PPE-PPW_C"/>
</dbReference>
<dbReference type="EMBL" id="LQPQ01000207">
    <property type="protein sequence ID" value="ORW64056.1"/>
    <property type="molecule type" value="Genomic_DNA"/>
</dbReference>
<evidence type="ECO:0000259" key="4">
    <source>
        <dbReference type="Pfam" id="PF18878"/>
    </source>
</evidence>
<gene>
    <name evidence="5" type="ORF">AWC22_03180</name>
</gene>